<evidence type="ECO:0000256" key="4">
    <source>
        <dbReference type="SAM" id="MobiDB-lite"/>
    </source>
</evidence>
<evidence type="ECO:0000313" key="7">
    <source>
        <dbReference type="Proteomes" id="UP000694540"/>
    </source>
</evidence>
<feature type="compositionally biased region" description="Low complexity" evidence="4">
    <location>
        <begin position="90"/>
        <end position="102"/>
    </location>
</feature>
<dbReference type="Proteomes" id="UP000694540">
    <property type="component" value="Unplaced"/>
</dbReference>
<reference evidence="6" key="2">
    <citation type="submission" date="2025-09" db="UniProtKB">
        <authorList>
            <consortium name="Ensembl"/>
        </authorList>
    </citation>
    <scope>IDENTIFICATION</scope>
</reference>
<protein>
    <recommendedName>
        <fullName evidence="5">Large ribosomal subunit protein uL15/eL18 domain-containing protein</fullName>
    </recommendedName>
</protein>
<dbReference type="PANTHER" id="PTHR10934">
    <property type="entry name" value="60S RIBOSOMAL PROTEIN L18"/>
    <property type="match status" value="1"/>
</dbReference>
<evidence type="ECO:0000313" key="6">
    <source>
        <dbReference type="Ensembl" id="ENSCWAP00000015242.1"/>
    </source>
</evidence>
<dbReference type="GO" id="GO:0006412">
    <property type="term" value="P:translation"/>
    <property type="evidence" value="ECO:0007669"/>
    <property type="project" value="InterPro"/>
</dbReference>
<keyword evidence="3" id="KW-0687">Ribonucleoprotein</keyword>
<feature type="domain" description="Large ribosomal subunit protein uL15/eL18" evidence="5">
    <location>
        <begin position="10"/>
        <end position="78"/>
    </location>
</feature>
<dbReference type="Gene3D" id="3.100.10.10">
    <property type="match status" value="1"/>
</dbReference>
<dbReference type="Ensembl" id="ENSCWAT00000016544.1">
    <property type="protein sequence ID" value="ENSCWAP00000015242.1"/>
    <property type="gene ID" value="ENSCWAG00000011795.1"/>
</dbReference>
<evidence type="ECO:0000259" key="5">
    <source>
        <dbReference type="Pfam" id="PF17135"/>
    </source>
</evidence>
<organism evidence="6 7">
    <name type="scientific">Catagonus wagneri</name>
    <name type="common">Chacoan peccary</name>
    <dbReference type="NCBI Taxonomy" id="51154"/>
    <lineage>
        <taxon>Eukaryota</taxon>
        <taxon>Metazoa</taxon>
        <taxon>Chordata</taxon>
        <taxon>Craniata</taxon>
        <taxon>Vertebrata</taxon>
        <taxon>Euteleostomi</taxon>
        <taxon>Mammalia</taxon>
        <taxon>Eutheria</taxon>
        <taxon>Laurasiatheria</taxon>
        <taxon>Artiodactyla</taxon>
        <taxon>Suina</taxon>
        <taxon>Tayassuidae</taxon>
        <taxon>Catagonus</taxon>
    </lineage>
</organism>
<name>A0A8C3WE81_9CETA</name>
<evidence type="ECO:0000256" key="3">
    <source>
        <dbReference type="ARBA" id="ARBA00023274"/>
    </source>
</evidence>
<evidence type="ECO:0000256" key="2">
    <source>
        <dbReference type="ARBA" id="ARBA00022980"/>
    </source>
</evidence>
<proteinExistence type="predicted"/>
<keyword evidence="2" id="KW-0689">Ribosomal protein</keyword>
<dbReference type="GO" id="GO:0003735">
    <property type="term" value="F:structural constituent of ribosome"/>
    <property type="evidence" value="ECO:0007669"/>
    <property type="project" value="InterPro"/>
</dbReference>
<dbReference type="GO" id="GO:0022625">
    <property type="term" value="C:cytosolic large ribosomal subunit"/>
    <property type="evidence" value="ECO:0007669"/>
    <property type="project" value="TreeGrafter"/>
</dbReference>
<dbReference type="InterPro" id="IPR000039">
    <property type="entry name" value="Ribosomal_eL18"/>
</dbReference>
<dbReference type="Pfam" id="PF17135">
    <property type="entry name" value="Ribosomal_L18"/>
    <property type="match status" value="1"/>
</dbReference>
<feature type="compositionally biased region" description="Basic and acidic residues" evidence="4">
    <location>
        <begin position="74"/>
        <end position="89"/>
    </location>
</feature>
<dbReference type="GO" id="GO:0003723">
    <property type="term" value="F:RNA binding"/>
    <property type="evidence" value="ECO:0007669"/>
    <property type="project" value="TreeGrafter"/>
</dbReference>
<dbReference type="AlphaFoldDB" id="A0A8C3WE81"/>
<dbReference type="InterPro" id="IPR021131">
    <property type="entry name" value="Ribosomal_uL15/eL18"/>
</dbReference>
<sequence length="168" mass="18459">MGYEILLYRKDRNVCHAEPRSQDIYKGCSWSWTFLAGGTNSTFNRFVLKRYFMSRTGLLPLSMSWMIQKMKLPSRKDRTDGARVREAHTPRAGAARGAATRGQPRRSRSLARTERTTLFLGDQLSPTAPGCGPSCSLALARPRAGTATPTPPNAPRARGSRTPGGHGP</sequence>
<comment type="subunit">
    <text evidence="1">Component of the large ribosomal subunit.</text>
</comment>
<reference evidence="6" key="1">
    <citation type="submission" date="2025-08" db="UniProtKB">
        <authorList>
            <consortium name="Ensembl"/>
        </authorList>
    </citation>
    <scope>IDENTIFICATION</scope>
</reference>
<keyword evidence="7" id="KW-1185">Reference proteome</keyword>
<feature type="region of interest" description="Disordered" evidence="4">
    <location>
        <begin position="74"/>
        <end position="168"/>
    </location>
</feature>
<dbReference type="PANTHER" id="PTHR10934:SF2">
    <property type="entry name" value="LARGE RIBOSOMAL SUBUNIT PROTEIN EL18"/>
    <property type="match status" value="1"/>
</dbReference>
<evidence type="ECO:0000256" key="1">
    <source>
        <dbReference type="ARBA" id="ARBA00011133"/>
    </source>
</evidence>
<accession>A0A8C3WE81</accession>